<dbReference type="FunFam" id="3.40.50.2000:FF:000040">
    <property type="entry name" value="UDP-glycosyltransferase 76C1"/>
    <property type="match status" value="1"/>
</dbReference>
<evidence type="ECO:0000256" key="2">
    <source>
        <dbReference type="ARBA" id="ARBA00022679"/>
    </source>
</evidence>
<gene>
    <name evidence="3" type="ORF">CFOL_v3_21797</name>
</gene>
<keyword evidence="4" id="KW-1185">Reference proteome</keyword>
<dbReference type="InterPro" id="IPR002213">
    <property type="entry name" value="UDP_glucos_trans"/>
</dbReference>
<dbReference type="GO" id="GO:0080043">
    <property type="term" value="F:quercetin 3-O-glucosyltransferase activity"/>
    <property type="evidence" value="ECO:0007669"/>
    <property type="project" value="TreeGrafter"/>
</dbReference>
<dbReference type="GO" id="GO:0080044">
    <property type="term" value="F:quercetin 7-O-glucosyltransferase activity"/>
    <property type="evidence" value="ECO:0007669"/>
    <property type="project" value="TreeGrafter"/>
</dbReference>
<dbReference type="SUPFAM" id="SSF53756">
    <property type="entry name" value="UDP-Glycosyltransferase/glycogen phosphorylase"/>
    <property type="match status" value="1"/>
</dbReference>
<dbReference type="OrthoDB" id="5835829at2759"/>
<feature type="non-terminal residue" evidence="3">
    <location>
        <position position="1"/>
    </location>
</feature>
<dbReference type="Proteomes" id="UP000187406">
    <property type="component" value="Unassembled WGS sequence"/>
</dbReference>
<name>A0A1Q3CDK4_CEPFO</name>
<dbReference type="CDD" id="cd03784">
    <property type="entry name" value="GT1_Gtf-like"/>
    <property type="match status" value="1"/>
</dbReference>
<dbReference type="Pfam" id="PF00201">
    <property type="entry name" value="UDPGT"/>
    <property type="match status" value="1"/>
</dbReference>
<dbReference type="AlphaFoldDB" id="A0A1Q3CDK4"/>
<dbReference type="Gene3D" id="3.40.50.2000">
    <property type="entry name" value="Glycogen Phosphorylase B"/>
    <property type="match status" value="2"/>
</dbReference>
<dbReference type="InParanoid" id="A0A1Q3CDK4"/>
<keyword evidence="2" id="KW-0808">Transferase</keyword>
<sequence>VLVVYPIQSHITLMLQLATILHSKGYSITIVHPKFNSPNSSKHPKFTFIPISDNLSQSNVSPSDLVNFIGMLSTLNKNCVTSFEQCVNQMMQKEEEDDRITCIIYDSLMYFAQDVADSFKLPGISVRTSVAATLMVMAVFRRPDEQGYISFIDYMPEDKTPVLQSLKLKNIFESMPQSLRDAMLEHRVALTDSLKRSSAIIVNTMDFLEQEILTNIQKLFSAPVITIGPFHKLAPTISSTSIFQEDATCISWLDKQVPKSVIYVSFGSMASMNENELHESAWGLANREQPFLWVIRPGLVRGVDWLKLLPEGFQERVGERGCIVKWAPQKEVLAHVAVGGFWSHCGWNSTLESICEGIPMLCRPFSGDQLMIVRYVCDVWKVGFELESESDRGKIERAVRRLMMDTEGEDIRQRAMELKEKVDHCLRESGSSLECLNELTEKILSV</sequence>
<dbReference type="PANTHER" id="PTHR11926">
    <property type="entry name" value="GLUCOSYL/GLUCURONOSYL TRANSFERASES"/>
    <property type="match status" value="1"/>
</dbReference>
<comment type="caution">
    <text evidence="3">The sequence shown here is derived from an EMBL/GenBank/DDBJ whole genome shotgun (WGS) entry which is preliminary data.</text>
</comment>
<dbReference type="FunFam" id="3.40.50.2000:FF:000120">
    <property type="entry name" value="UDP-glycosyltransferase 76C1"/>
    <property type="match status" value="1"/>
</dbReference>
<evidence type="ECO:0000313" key="4">
    <source>
        <dbReference type="Proteomes" id="UP000187406"/>
    </source>
</evidence>
<comment type="similarity">
    <text evidence="1">Belongs to the UDP-glycosyltransferase family.</text>
</comment>
<protein>
    <submittedName>
        <fullName evidence="3">UDPGT domain-containing protein</fullName>
    </submittedName>
</protein>
<dbReference type="PANTHER" id="PTHR11926:SF1047">
    <property type="entry name" value="UDP-GLUCOSE IRIDOID GLUCOSYLTRANSFERASE-LIKE ISOFORM X1"/>
    <property type="match status" value="1"/>
</dbReference>
<proteinExistence type="inferred from homology"/>
<evidence type="ECO:0000256" key="1">
    <source>
        <dbReference type="ARBA" id="ARBA00009995"/>
    </source>
</evidence>
<dbReference type="EMBL" id="BDDD01001772">
    <property type="protein sequence ID" value="GAV78329.1"/>
    <property type="molecule type" value="Genomic_DNA"/>
</dbReference>
<evidence type="ECO:0000313" key="3">
    <source>
        <dbReference type="EMBL" id="GAV78329.1"/>
    </source>
</evidence>
<accession>A0A1Q3CDK4</accession>
<organism evidence="3 4">
    <name type="scientific">Cephalotus follicularis</name>
    <name type="common">Albany pitcher plant</name>
    <dbReference type="NCBI Taxonomy" id="3775"/>
    <lineage>
        <taxon>Eukaryota</taxon>
        <taxon>Viridiplantae</taxon>
        <taxon>Streptophyta</taxon>
        <taxon>Embryophyta</taxon>
        <taxon>Tracheophyta</taxon>
        <taxon>Spermatophyta</taxon>
        <taxon>Magnoliopsida</taxon>
        <taxon>eudicotyledons</taxon>
        <taxon>Gunneridae</taxon>
        <taxon>Pentapetalae</taxon>
        <taxon>rosids</taxon>
        <taxon>fabids</taxon>
        <taxon>Oxalidales</taxon>
        <taxon>Cephalotaceae</taxon>
        <taxon>Cephalotus</taxon>
    </lineage>
</organism>
<reference evidence="4" key="1">
    <citation type="submission" date="2016-04" db="EMBL/GenBank/DDBJ databases">
        <title>Cephalotus genome sequencing.</title>
        <authorList>
            <person name="Fukushima K."/>
            <person name="Hasebe M."/>
            <person name="Fang X."/>
        </authorList>
    </citation>
    <scope>NUCLEOTIDE SEQUENCE [LARGE SCALE GENOMIC DNA]</scope>
    <source>
        <strain evidence="4">cv. St1</strain>
    </source>
</reference>